<keyword evidence="4" id="KW-0067">ATP-binding</keyword>
<evidence type="ECO:0000313" key="7">
    <source>
        <dbReference type="RefSeq" id="XP_009781906.1"/>
    </source>
</evidence>
<keyword evidence="3" id="KW-0418">Kinase</keyword>
<dbReference type="PANTHER" id="PTHR13622:SF8">
    <property type="entry name" value="THIAMIN PYROPHOSPHOKINASE 1"/>
    <property type="match status" value="1"/>
</dbReference>
<accession>A0A1U7WX73</accession>
<reference evidence="7" key="2">
    <citation type="submission" date="2025-08" db="UniProtKB">
        <authorList>
            <consortium name="RefSeq"/>
        </authorList>
    </citation>
    <scope>IDENTIFICATION</scope>
    <source>
        <tissue evidence="7">Leaf</tissue>
    </source>
</reference>
<protein>
    <submittedName>
        <fullName evidence="7">Thiamine pyrophosphokinase 2-like</fullName>
    </submittedName>
</protein>
<dbReference type="PANTHER" id="PTHR13622">
    <property type="entry name" value="THIAMIN PYROPHOSPHOKINASE"/>
    <property type="match status" value="1"/>
</dbReference>
<dbReference type="AlphaFoldDB" id="A0A1U7WX73"/>
<dbReference type="InterPro" id="IPR007371">
    <property type="entry name" value="TPK_catalytic"/>
</dbReference>
<evidence type="ECO:0000259" key="5">
    <source>
        <dbReference type="Pfam" id="PF04263"/>
    </source>
</evidence>
<name>A0A1U7WX73_NICSY</name>
<dbReference type="SUPFAM" id="SSF63999">
    <property type="entry name" value="Thiamin pyrophosphokinase, catalytic domain"/>
    <property type="match status" value="1"/>
</dbReference>
<evidence type="ECO:0000256" key="2">
    <source>
        <dbReference type="ARBA" id="ARBA00022741"/>
    </source>
</evidence>
<dbReference type="GO" id="GO:0004788">
    <property type="term" value="F:thiamine diphosphokinase activity"/>
    <property type="evidence" value="ECO:0007669"/>
    <property type="project" value="InterPro"/>
</dbReference>
<dbReference type="GO" id="GO:0009229">
    <property type="term" value="P:thiamine diphosphate biosynthetic process"/>
    <property type="evidence" value="ECO:0007669"/>
    <property type="project" value="InterPro"/>
</dbReference>
<sequence>MGTMSHSSTFLLPNLPTDNGPALTYALVILNQHLPRFTPLLWEHAQVHVCADGGTNRVFDELPRFFPHDDPSDIRKRYKPYAIKGDMDSIRTDVLDFFRGLFITKHGSNYILKMYSLVTLHGTKIIDESHDQDTTDLHKCVAYIRELLNPEHPN</sequence>
<evidence type="ECO:0000313" key="6">
    <source>
        <dbReference type="Proteomes" id="UP000189701"/>
    </source>
</evidence>
<dbReference type="STRING" id="4096.A0A1U7WX73"/>
<feature type="domain" description="Thiamin pyrophosphokinase catalytic" evidence="5">
    <location>
        <begin position="40"/>
        <end position="147"/>
    </location>
</feature>
<dbReference type="RefSeq" id="XP_009781906.1">
    <property type="nucleotide sequence ID" value="XM_009783604.1"/>
</dbReference>
<organism evidence="6 7">
    <name type="scientific">Nicotiana sylvestris</name>
    <name type="common">Wood tobacco</name>
    <name type="synonym">South American tobacco</name>
    <dbReference type="NCBI Taxonomy" id="4096"/>
    <lineage>
        <taxon>Eukaryota</taxon>
        <taxon>Viridiplantae</taxon>
        <taxon>Streptophyta</taxon>
        <taxon>Embryophyta</taxon>
        <taxon>Tracheophyta</taxon>
        <taxon>Spermatophyta</taxon>
        <taxon>Magnoliopsida</taxon>
        <taxon>eudicotyledons</taxon>
        <taxon>Gunneridae</taxon>
        <taxon>Pentapetalae</taxon>
        <taxon>asterids</taxon>
        <taxon>lamiids</taxon>
        <taxon>Solanales</taxon>
        <taxon>Solanaceae</taxon>
        <taxon>Nicotianoideae</taxon>
        <taxon>Nicotianeae</taxon>
        <taxon>Nicotiana</taxon>
    </lineage>
</organism>
<gene>
    <name evidence="7" type="primary">LOC104230727</name>
</gene>
<keyword evidence="2" id="KW-0547">Nucleotide-binding</keyword>
<dbReference type="Pfam" id="PF04263">
    <property type="entry name" value="TPK_catalytic"/>
    <property type="match status" value="1"/>
</dbReference>
<feature type="non-terminal residue" evidence="7">
    <location>
        <position position="154"/>
    </location>
</feature>
<evidence type="ECO:0000256" key="4">
    <source>
        <dbReference type="ARBA" id="ARBA00022840"/>
    </source>
</evidence>
<keyword evidence="6" id="KW-1185">Reference proteome</keyword>
<evidence type="ECO:0000256" key="1">
    <source>
        <dbReference type="ARBA" id="ARBA00022679"/>
    </source>
</evidence>
<dbReference type="Proteomes" id="UP000189701">
    <property type="component" value="Unplaced"/>
</dbReference>
<dbReference type="eggNOG" id="KOG3153">
    <property type="taxonomic scope" value="Eukaryota"/>
</dbReference>
<reference evidence="6" key="1">
    <citation type="journal article" date="2013" name="Genome Biol.">
        <title>Reference genomes and transcriptomes of Nicotiana sylvestris and Nicotiana tomentosiformis.</title>
        <authorList>
            <person name="Sierro N."/>
            <person name="Battey J.N."/>
            <person name="Ouadi S."/>
            <person name="Bovet L."/>
            <person name="Goepfert S."/>
            <person name="Bakaher N."/>
            <person name="Peitsch M.C."/>
            <person name="Ivanov N.V."/>
        </authorList>
    </citation>
    <scope>NUCLEOTIDE SEQUENCE [LARGE SCALE GENOMIC DNA]</scope>
</reference>
<dbReference type="Gene3D" id="3.40.50.10240">
    <property type="entry name" value="Thiamin pyrophosphokinase, catalytic domain"/>
    <property type="match status" value="1"/>
</dbReference>
<evidence type="ECO:0000256" key="3">
    <source>
        <dbReference type="ARBA" id="ARBA00022777"/>
    </source>
</evidence>
<dbReference type="GO" id="GO:0016301">
    <property type="term" value="F:kinase activity"/>
    <property type="evidence" value="ECO:0007669"/>
    <property type="project" value="UniProtKB-KW"/>
</dbReference>
<dbReference type="InterPro" id="IPR036759">
    <property type="entry name" value="TPK_catalytic_sf"/>
</dbReference>
<dbReference type="GO" id="GO:0005524">
    <property type="term" value="F:ATP binding"/>
    <property type="evidence" value="ECO:0007669"/>
    <property type="project" value="UniProtKB-KW"/>
</dbReference>
<proteinExistence type="predicted"/>
<keyword evidence="1" id="KW-0808">Transferase</keyword>